<keyword evidence="1" id="KW-0472">Membrane</keyword>
<evidence type="ECO:0000313" key="2">
    <source>
        <dbReference type="EMBL" id="AEE48667.1"/>
    </source>
</evidence>
<dbReference type="AlphaFoldDB" id="F4L3R3"/>
<feature type="transmembrane region" description="Helical" evidence="1">
    <location>
        <begin position="173"/>
        <end position="193"/>
    </location>
</feature>
<feature type="transmembrane region" description="Helical" evidence="1">
    <location>
        <begin position="199"/>
        <end position="216"/>
    </location>
</feature>
<dbReference type="InterPro" id="IPR029063">
    <property type="entry name" value="SAM-dependent_MTases_sf"/>
</dbReference>
<evidence type="ECO:0008006" key="4">
    <source>
        <dbReference type="Google" id="ProtNLM"/>
    </source>
</evidence>
<keyword evidence="1" id="KW-1133">Transmembrane helix</keyword>
<proteinExistence type="predicted"/>
<dbReference type="STRING" id="760192.Halhy_0760"/>
<accession>F4L3R3</accession>
<dbReference type="Proteomes" id="UP000008461">
    <property type="component" value="Chromosome"/>
</dbReference>
<dbReference type="HOGENOM" id="CLU_058251_1_0_10"/>
<dbReference type="KEGG" id="hhy:Halhy_0760"/>
<gene>
    <name evidence="2" type="ordered locus">Halhy_0760</name>
</gene>
<dbReference type="EMBL" id="CP002691">
    <property type="protein sequence ID" value="AEE48667.1"/>
    <property type="molecule type" value="Genomic_DNA"/>
</dbReference>
<evidence type="ECO:0000256" key="1">
    <source>
        <dbReference type="SAM" id="Phobius"/>
    </source>
</evidence>
<reference evidence="2 3" key="1">
    <citation type="journal article" date="2011" name="Stand. Genomic Sci.">
        <title>Complete genome sequence of Haliscomenobacter hydrossis type strain (O).</title>
        <authorList>
            <consortium name="US DOE Joint Genome Institute (JGI-PGF)"/>
            <person name="Daligault H."/>
            <person name="Lapidus A."/>
            <person name="Zeytun A."/>
            <person name="Nolan M."/>
            <person name="Lucas S."/>
            <person name="Del Rio T.G."/>
            <person name="Tice H."/>
            <person name="Cheng J.F."/>
            <person name="Tapia R."/>
            <person name="Han C."/>
            <person name="Goodwin L."/>
            <person name="Pitluck S."/>
            <person name="Liolios K."/>
            <person name="Pagani I."/>
            <person name="Ivanova N."/>
            <person name="Huntemann M."/>
            <person name="Mavromatis K."/>
            <person name="Mikhailova N."/>
            <person name="Pati A."/>
            <person name="Chen A."/>
            <person name="Palaniappan K."/>
            <person name="Land M."/>
            <person name="Hauser L."/>
            <person name="Brambilla E.M."/>
            <person name="Rohde M."/>
            <person name="Verbarg S."/>
            <person name="Goker M."/>
            <person name="Bristow J."/>
            <person name="Eisen J.A."/>
            <person name="Markowitz V."/>
            <person name="Hugenholtz P."/>
            <person name="Kyrpides N.C."/>
            <person name="Klenk H.P."/>
            <person name="Woyke T."/>
        </authorList>
    </citation>
    <scope>NUCLEOTIDE SEQUENCE [LARGE SCALE GENOMIC DNA]</scope>
    <source>
        <strain evidence="3">ATCC 27775 / DSM 1100 / LMG 10767 / O</strain>
    </source>
</reference>
<dbReference type="eggNOG" id="ENOG502ZVTY">
    <property type="taxonomic scope" value="Bacteria"/>
</dbReference>
<dbReference type="SUPFAM" id="SSF53335">
    <property type="entry name" value="S-adenosyl-L-methionine-dependent methyltransferases"/>
    <property type="match status" value="1"/>
</dbReference>
<dbReference type="Gene3D" id="3.40.50.150">
    <property type="entry name" value="Vaccinia Virus protein VP39"/>
    <property type="match status" value="1"/>
</dbReference>
<protein>
    <recommendedName>
        <fullName evidence="4">Class I SAM-dependent methyltransferase</fullName>
    </recommendedName>
</protein>
<organism evidence="2 3">
    <name type="scientific">Haliscomenobacter hydrossis (strain ATCC 27775 / DSM 1100 / LMG 10767 / O)</name>
    <dbReference type="NCBI Taxonomy" id="760192"/>
    <lineage>
        <taxon>Bacteria</taxon>
        <taxon>Pseudomonadati</taxon>
        <taxon>Bacteroidota</taxon>
        <taxon>Saprospiria</taxon>
        <taxon>Saprospirales</taxon>
        <taxon>Haliscomenobacteraceae</taxon>
        <taxon>Haliscomenobacter</taxon>
    </lineage>
</organism>
<name>F4L3R3_HALH1</name>
<keyword evidence="1" id="KW-0812">Transmembrane</keyword>
<reference key="2">
    <citation type="submission" date="2011-04" db="EMBL/GenBank/DDBJ databases">
        <title>Complete sequence of chromosome of Haliscomenobacter hydrossis DSM 1100.</title>
        <authorList>
            <consortium name="US DOE Joint Genome Institute (JGI-PGF)"/>
            <person name="Lucas S."/>
            <person name="Han J."/>
            <person name="Lapidus A."/>
            <person name="Bruce D."/>
            <person name="Goodwin L."/>
            <person name="Pitluck S."/>
            <person name="Peters L."/>
            <person name="Kyrpides N."/>
            <person name="Mavromatis K."/>
            <person name="Ivanova N."/>
            <person name="Ovchinnikova G."/>
            <person name="Pagani I."/>
            <person name="Daligault H."/>
            <person name="Detter J.C."/>
            <person name="Han C."/>
            <person name="Land M."/>
            <person name="Hauser L."/>
            <person name="Markowitz V."/>
            <person name="Cheng J.-F."/>
            <person name="Hugenholtz P."/>
            <person name="Woyke T."/>
            <person name="Wu D."/>
            <person name="Verbarg S."/>
            <person name="Frueling A."/>
            <person name="Brambilla E."/>
            <person name="Klenk H.-P."/>
            <person name="Eisen J.A."/>
        </authorList>
    </citation>
    <scope>NUCLEOTIDE SEQUENCE</scope>
    <source>
        <strain>DSM 1100</strain>
    </source>
</reference>
<sequence length="265" mass="30480">MWLNLVVHMKRFHALEWEDLPWFPQSWRDYGTDYLRFIATKFDIYKPVLHLIKQGIDNSGQPEWIDLASGAGSGLINLAKALKSDQPNLKITLTDYYPNLQAFENTQRELPGIFEFETVAVNALSPPEHLQGKFKTIFGAFHHFRPNEARAILQNAVDTHSPIAIFEPVGRNFGSWSSMIFVPIFVLVFTPFIRPIRWQVLPFIYLLPIIPLYILWDGVASILRTYSEKEVHALVAAVEKSDTYAWEIGKTPGPMPIFYLLGYKK</sequence>
<evidence type="ECO:0000313" key="3">
    <source>
        <dbReference type="Proteomes" id="UP000008461"/>
    </source>
</evidence>
<keyword evidence="3" id="KW-1185">Reference proteome</keyword>